<dbReference type="Pfam" id="PF26080">
    <property type="entry name" value="CUB_animal"/>
    <property type="match status" value="1"/>
</dbReference>
<gene>
    <name evidence="7" type="primary">LOC108677180</name>
</gene>
<keyword evidence="1 2" id="KW-1015">Disulfide bond</keyword>
<evidence type="ECO:0000256" key="1">
    <source>
        <dbReference type="ARBA" id="ARBA00023157"/>
    </source>
</evidence>
<dbReference type="InterPro" id="IPR058698">
    <property type="entry name" value="CUB_metazoa"/>
</dbReference>
<feature type="region of interest" description="Disordered" evidence="3">
    <location>
        <begin position="42"/>
        <end position="61"/>
    </location>
</feature>
<evidence type="ECO:0000313" key="6">
    <source>
        <dbReference type="Proteomes" id="UP000694843"/>
    </source>
</evidence>
<evidence type="ECO:0000259" key="5">
    <source>
        <dbReference type="PROSITE" id="PS01180"/>
    </source>
</evidence>
<keyword evidence="4" id="KW-0732">Signal</keyword>
<dbReference type="KEGG" id="hazt:108677180"/>
<dbReference type="PROSITE" id="PS01180">
    <property type="entry name" value="CUB"/>
    <property type="match status" value="1"/>
</dbReference>
<organism evidence="6 7">
    <name type="scientific">Hyalella azteca</name>
    <name type="common">Amphipod</name>
    <dbReference type="NCBI Taxonomy" id="294128"/>
    <lineage>
        <taxon>Eukaryota</taxon>
        <taxon>Metazoa</taxon>
        <taxon>Ecdysozoa</taxon>
        <taxon>Arthropoda</taxon>
        <taxon>Crustacea</taxon>
        <taxon>Multicrustacea</taxon>
        <taxon>Malacostraca</taxon>
        <taxon>Eumalacostraca</taxon>
        <taxon>Peracarida</taxon>
        <taxon>Amphipoda</taxon>
        <taxon>Senticaudata</taxon>
        <taxon>Talitrida</taxon>
        <taxon>Talitroidea</taxon>
        <taxon>Hyalellidae</taxon>
        <taxon>Hyalella</taxon>
    </lineage>
</organism>
<accession>A0A8B7P4F3</accession>
<evidence type="ECO:0000256" key="3">
    <source>
        <dbReference type="SAM" id="MobiDB-lite"/>
    </source>
</evidence>
<dbReference type="GeneID" id="108677180"/>
<dbReference type="AlphaFoldDB" id="A0A8B7P4F3"/>
<dbReference type="OMA" id="QENQHGF"/>
<feature type="disulfide bond" evidence="2">
    <location>
        <begin position="324"/>
        <end position="341"/>
    </location>
</feature>
<dbReference type="OrthoDB" id="2105077at2759"/>
<keyword evidence="6" id="KW-1185">Reference proteome</keyword>
<comment type="caution">
    <text evidence="2">Lacks conserved residue(s) required for the propagation of feature annotation.</text>
</comment>
<feature type="signal peptide" evidence="4">
    <location>
        <begin position="1"/>
        <end position="21"/>
    </location>
</feature>
<dbReference type="InterPro" id="IPR000859">
    <property type="entry name" value="CUB_dom"/>
</dbReference>
<evidence type="ECO:0000256" key="2">
    <source>
        <dbReference type="PROSITE-ProRule" id="PRU00059"/>
    </source>
</evidence>
<dbReference type="RefSeq" id="XP_018020835.1">
    <property type="nucleotide sequence ID" value="XM_018165346.2"/>
</dbReference>
<evidence type="ECO:0000313" key="7">
    <source>
        <dbReference type="RefSeq" id="XP_018020835.1"/>
    </source>
</evidence>
<sequence>MTLIVRTFFLLVSSVLYCCESRDQSYYLSRWASDVSSAVHHQKSLDRPNQQKSKFTSESRKANPSIDNFQLHSNDYILRSSIPPISFDVLQSSFITETNSHLPKPRYSSHLYETSLNGTADESFPTLIFGRQQFSLLPSNQSLSEKSNVDTLGSGLSVSSSRDLKARQAGLAGVSSTAALKENTSTSRELGQLMRDDERDPRLFSTLVKAFPLFSLVKIPATSCVSSTGDNGTCYTAGQCQTLKGAASGTCGGGFGVCCIFQVTCGGVASQNCTYFVNENNPQSYNGVGSCQISVEKLNSNVCQLRLDFQEFTLAGPETSNHLCTNDRFTVSGGTTTPTICGVNTGSHMYVTLGPGTTTPPVLTVVTLGADFDRKWKIKITQIPCNSAYTAPSYCTQYYTGVTGTVTSYNYDTTSGRQLSNQDYTTCIRPEKNFCGIQYSTCTDTVNTNDPQSFTITGSNTATVGGRVGADTCTKDWLVIPCLTTNSLAPFTNCQDRICGDAFTLTSGSTQDAVLYSYVRPFNIIYHTDGTEASASPTEVNNRGYCLNYVQQPCV</sequence>
<dbReference type="PANTHER" id="PTHR33236">
    <property type="entry name" value="INTRAFLAGELLAR TRANSPORT PROTEIN 122 FAMILY PROTEIN-RELATED"/>
    <property type="match status" value="1"/>
</dbReference>
<dbReference type="Proteomes" id="UP000694843">
    <property type="component" value="Unplaced"/>
</dbReference>
<dbReference type="PANTHER" id="PTHR33236:SF6">
    <property type="entry name" value="CUB DOMAIN-CONTAINING PROTEIN"/>
    <property type="match status" value="1"/>
</dbReference>
<evidence type="ECO:0000256" key="4">
    <source>
        <dbReference type="SAM" id="SignalP"/>
    </source>
</evidence>
<name>A0A8B7P4F3_HYAAZ</name>
<proteinExistence type="predicted"/>
<protein>
    <submittedName>
        <fullName evidence="7">Uncharacterized protein LOC108677180</fullName>
    </submittedName>
</protein>
<feature type="chain" id="PRO_5034811175" evidence="4">
    <location>
        <begin position="22"/>
        <end position="555"/>
    </location>
</feature>
<reference evidence="7" key="1">
    <citation type="submission" date="2025-08" db="UniProtKB">
        <authorList>
            <consortium name="RefSeq"/>
        </authorList>
    </citation>
    <scope>IDENTIFICATION</scope>
    <source>
        <tissue evidence="7">Whole organism</tissue>
    </source>
</reference>
<feature type="domain" description="CUB" evidence="5">
    <location>
        <begin position="265"/>
        <end position="342"/>
    </location>
</feature>